<reference evidence="1 2" key="1">
    <citation type="journal article" date="2019" name="Genome Biol. Evol.">
        <title>Insights into the evolution of the New World diploid cottons (Gossypium, subgenus Houzingenia) based on genome sequencing.</title>
        <authorList>
            <person name="Grover C.E."/>
            <person name="Arick M.A. 2nd"/>
            <person name="Thrash A."/>
            <person name="Conover J.L."/>
            <person name="Sanders W.S."/>
            <person name="Peterson D.G."/>
            <person name="Frelichowski J.E."/>
            <person name="Scheffler J.A."/>
            <person name="Scheffler B.E."/>
            <person name="Wendel J.F."/>
        </authorList>
    </citation>
    <scope>NUCLEOTIDE SEQUENCE [LARGE SCALE GENOMIC DNA]</scope>
    <source>
        <strain evidence="1">27</strain>
        <tissue evidence="1">Leaf</tissue>
    </source>
</reference>
<proteinExistence type="predicted"/>
<organism evidence="1 2">
    <name type="scientific">Gossypium davidsonii</name>
    <name type="common">Davidson's cotton</name>
    <name type="synonym">Gossypium klotzschianum subsp. davidsonii</name>
    <dbReference type="NCBI Taxonomy" id="34287"/>
    <lineage>
        <taxon>Eukaryota</taxon>
        <taxon>Viridiplantae</taxon>
        <taxon>Streptophyta</taxon>
        <taxon>Embryophyta</taxon>
        <taxon>Tracheophyta</taxon>
        <taxon>Spermatophyta</taxon>
        <taxon>Magnoliopsida</taxon>
        <taxon>eudicotyledons</taxon>
        <taxon>Gunneridae</taxon>
        <taxon>Pentapetalae</taxon>
        <taxon>rosids</taxon>
        <taxon>malvids</taxon>
        <taxon>Malvales</taxon>
        <taxon>Malvaceae</taxon>
        <taxon>Malvoideae</taxon>
        <taxon>Gossypium</taxon>
    </lineage>
</organism>
<name>A0A7J8T670_GOSDV</name>
<dbReference type="Proteomes" id="UP000593561">
    <property type="component" value="Unassembled WGS sequence"/>
</dbReference>
<evidence type="ECO:0000313" key="2">
    <source>
        <dbReference type="Proteomes" id="UP000593561"/>
    </source>
</evidence>
<feature type="non-terminal residue" evidence="1">
    <location>
        <position position="1"/>
    </location>
</feature>
<comment type="caution">
    <text evidence="1">The sequence shown here is derived from an EMBL/GenBank/DDBJ whole genome shotgun (WGS) entry which is preliminary data.</text>
</comment>
<sequence length="77" mass="8503">MGRKAGIQMVLIRKRVSLTTLIILRESFKLNLGTNGILGLLVEISLSRIQNLDLSGEENQAGQIKERRSGKILVTLS</sequence>
<accession>A0A7J8T670</accession>
<dbReference type="EMBL" id="JABFAC010232648">
    <property type="protein sequence ID" value="MBA0633878.1"/>
    <property type="molecule type" value="Genomic_DNA"/>
</dbReference>
<evidence type="ECO:0000313" key="1">
    <source>
        <dbReference type="EMBL" id="MBA0633878.1"/>
    </source>
</evidence>
<dbReference type="AlphaFoldDB" id="A0A7J8T670"/>
<keyword evidence="2" id="KW-1185">Reference proteome</keyword>
<protein>
    <submittedName>
        <fullName evidence="1">Uncharacterized protein</fullName>
    </submittedName>
</protein>
<gene>
    <name evidence="1" type="ORF">Godav_025015</name>
</gene>